<dbReference type="InterPro" id="IPR036052">
    <property type="entry name" value="TrpB-like_PALP_sf"/>
</dbReference>
<keyword evidence="10" id="KW-1185">Reference proteome</keyword>
<feature type="domain" description="Tryptophan synthase beta chain-like PALP" evidence="8">
    <location>
        <begin position="7"/>
        <end position="171"/>
    </location>
</feature>
<dbReference type="GO" id="GO:0006535">
    <property type="term" value="P:cysteine biosynthetic process from serine"/>
    <property type="evidence" value="ECO:0007669"/>
    <property type="project" value="InterPro"/>
</dbReference>
<keyword evidence="6" id="KW-0663">Pyridoxal phosphate</keyword>
<comment type="similarity">
    <text evidence="3">Belongs to the cysteine synthase/cystathionine beta-synthase family.</text>
</comment>
<dbReference type="FunFam" id="3.40.50.1100:FF:000003">
    <property type="entry name" value="Cystathionine beta-synthase"/>
    <property type="match status" value="1"/>
</dbReference>
<comment type="catalytic activity">
    <reaction evidence="7">
        <text>L-homocysteine + L-serine = L,L-cystathionine + H2O</text>
        <dbReference type="Rhea" id="RHEA:10112"/>
        <dbReference type="ChEBI" id="CHEBI:15377"/>
        <dbReference type="ChEBI" id="CHEBI:33384"/>
        <dbReference type="ChEBI" id="CHEBI:58161"/>
        <dbReference type="ChEBI" id="CHEBI:58199"/>
        <dbReference type="EC" id="4.2.1.22"/>
    </reaction>
</comment>
<evidence type="ECO:0000256" key="3">
    <source>
        <dbReference type="ARBA" id="ARBA00007103"/>
    </source>
</evidence>
<evidence type="ECO:0000256" key="5">
    <source>
        <dbReference type="ARBA" id="ARBA00012041"/>
    </source>
</evidence>
<dbReference type="GO" id="GO:0030170">
    <property type="term" value="F:pyridoxal phosphate binding"/>
    <property type="evidence" value="ECO:0007669"/>
    <property type="project" value="UniProtKB-ARBA"/>
</dbReference>
<dbReference type="CDD" id="cd01561">
    <property type="entry name" value="CBS_like"/>
    <property type="match status" value="1"/>
</dbReference>
<dbReference type="PROSITE" id="PS00901">
    <property type="entry name" value="CYS_SYNTHASE"/>
    <property type="match status" value="1"/>
</dbReference>
<dbReference type="GO" id="GO:0004122">
    <property type="term" value="F:cystathionine beta-synthase activity"/>
    <property type="evidence" value="ECO:0007669"/>
    <property type="project" value="UniProtKB-EC"/>
</dbReference>
<evidence type="ECO:0000256" key="1">
    <source>
        <dbReference type="ARBA" id="ARBA00001933"/>
    </source>
</evidence>
<protein>
    <recommendedName>
        <fullName evidence="5">cystathionine beta-synthase</fullName>
        <ecNumber evidence="5">4.2.1.22</ecNumber>
    </recommendedName>
</protein>
<evidence type="ECO:0000313" key="9">
    <source>
        <dbReference type="EMBL" id="GMS93896.1"/>
    </source>
</evidence>
<gene>
    <name evidence="9" type="ORF">PENTCL1PPCAC_16071</name>
</gene>
<evidence type="ECO:0000259" key="8">
    <source>
        <dbReference type="Pfam" id="PF00291"/>
    </source>
</evidence>
<dbReference type="EMBL" id="BTSX01000004">
    <property type="protein sequence ID" value="GMS93896.1"/>
    <property type="molecule type" value="Genomic_DNA"/>
</dbReference>
<dbReference type="AlphaFoldDB" id="A0AAV5THT6"/>
<feature type="non-terminal residue" evidence="9">
    <location>
        <position position="670"/>
    </location>
</feature>
<dbReference type="Proteomes" id="UP001432027">
    <property type="component" value="Unassembled WGS sequence"/>
</dbReference>
<accession>A0AAV5THT6</accession>
<sequence length="670" mass="73879">MEISDTILDAIGKSPLVKLNTLEGVKGDVYVKCEYLNPGGSTFDRAALKDLKRAGNTGKLREGMTVVIARGGSYAISFAMACAVLKYKLMVVTEDTDDAGVINLLTTLGVELVRVRQHEGGVRHFAIQYVHDEGHKDRLYIDETEYDTYLSEILNEIVESMPNVDAIFMPMIHEDSTKPLPHNFRGKLMRVTRPKDDNYPRAPTAVPDLAVQHDPGSDSEFVVSDEDAYICARWLCAHEGLMVGGSSGAAVSAAVDWAKRQTAETTVVVLCIDGIRNYLDHFVDEDWINEYRLRHENLFTTHPMPNDKFDPSMLHSYNPKKLAGDWEKDEEGNWSKCTHPFNHYRQRRPNVIGNVLEAIGNTPLVRLHTLPKMCGVQAQIYVKCEFMNAGGSIKDRIACRMIELAESAGTLKPGMTIIEPTSGNTGVGLAMAAAVKGYKCIIVMPEHNSKEKVLAIESLGACVIRTPDGIRSESMESHLGVALRLHAEIPHSIILDQYTNMGNPMAHYEQTAEEILDAMEEKIDYIVVGTGTGGSATGIAMKVKERVPTCQIVGVDPEGSLLADPNQTQTQFYEVEGIGYDFVPGVLKRDTIDIWRKSTDSESFETARALIAHEGLLCGGSSGANVHAALQIAKGLPAQARIVVLLPDGVRNYLTKFLSDDWMFIRGYHL</sequence>
<comment type="subunit">
    <text evidence="4">Monomer.</text>
</comment>
<evidence type="ECO:0000256" key="6">
    <source>
        <dbReference type="ARBA" id="ARBA00022898"/>
    </source>
</evidence>
<dbReference type="InterPro" id="IPR001926">
    <property type="entry name" value="TrpB-like_PALP"/>
</dbReference>
<organism evidence="9 10">
    <name type="scientific">Pristionchus entomophagus</name>
    <dbReference type="NCBI Taxonomy" id="358040"/>
    <lineage>
        <taxon>Eukaryota</taxon>
        <taxon>Metazoa</taxon>
        <taxon>Ecdysozoa</taxon>
        <taxon>Nematoda</taxon>
        <taxon>Chromadorea</taxon>
        <taxon>Rhabditida</taxon>
        <taxon>Rhabditina</taxon>
        <taxon>Diplogasteromorpha</taxon>
        <taxon>Diplogasteroidea</taxon>
        <taxon>Neodiplogasteridae</taxon>
        <taxon>Pristionchus</taxon>
    </lineage>
</organism>
<comment type="caution">
    <text evidence="9">The sequence shown here is derived from an EMBL/GenBank/DDBJ whole genome shotgun (WGS) entry which is preliminary data.</text>
</comment>
<dbReference type="FunFam" id="3.40.50.1100:FF:000118">
    <property type="entry name" value="Related to CYS4-cystathionine beta-synthase"/>
    <property type="match status" value="1"/>
</dbReference>
<evidence type="ECO:0000256" key="7">
    <source>
        <dbReference type="ARBA" id="ARBA00047490"/>
    </source>
</evidence>
<comment type="pathway">
    <text evidence="2">Amino-acid biosynthesis; L-cysteine biosynthesis; L-cysteine from L-homocysteine and L-serine: step 1/2.</text>
</comment>
<evidence type="ECO:0000256" key="4">
    <source>
        <dbReference type="ARBA" id="ARBA00011245"/>
    </source>
</evidence>
<comment type="cofactor">
    <cofactor evidence="1">
        <name>pyridoxal 5'-phosphate</name>
        <dbReference type="ChEBI" id="CHEBI:597326"/>
    </cofactor>
</comment>
<dbReference type="InterPro" id="IPR050214">
    <property type="entry name" value="Cys_Synth/Cystath_Beta-Synth"/>
</dbReference>
<name>A0AAV5THT6_9BILA</name>
<evidence type="ECO:0000313" key="10">
    <source>
        <dbReference type="Proteomes" id="UP001432027"/>
    </source>
</evidence>
<dbReference type="EC" id="4.2.1.22" evidence="5"/>
<dbReference type="Gene3D" id="3.40.50.1100">
    <property type="match status" value="4"/>
</dbReference>
<dbReference type="PANTHER" id="PTHR10314">
    <property type="entry name" value="CYSTATHIONINE BETA-SYNTHASE"/>
    <property type="match status" value="1"/>
</dbReference>
<feature type="domain" description="Tryptophan synthase beta chain-like PALP" evidence="8">
    <location>
        <begin position="356"/>
        <end position="648"/>
    </location>
</feature>
<dbReference type="SUPFAM" id="SSF53686">
    <property type="entry name" value="Tryptophan synthase beta subunit-like PLP-dependent enzymes"/>
    <property type="match status" value="2"/>
</dbReference>
<proteinExistence type="inferred from homology"/>
<dbReference type="InterPro" id="IPR001216">
    <property type="entry name" value="P-phosphate_BS"/>
</dbReference>
<evidence type="ECO:0000256" key="2">
    <source>
        <dbReference type="ARBA" id="ARBA00005003"/>
    </source>
</evidence>
<dbReference type="Pfam" id="PF00291">
    <property type="entry name" value="PALP"/>
    <property type="match status" value="2"/>
</dbReference>
<reference evidence="9" key="1">
    <citation type="submission" date="2023-10" db="EMBL/GenBank/DDBJ databases">
        <title>Genome assembly of Pristionchus species.</title>
        <authorList>
            <person name="Yoshida K."/>
            <person name="Sommer R.J."/>
        </authorList>
    </citation>
    <scope>NUCLEOTIDE SEQUENCE</scope>
    <source>
        <strain evidence="9">RS0144</strain>
    </source>
</reference>